<dbReference type="Gene3D" id="3.40.50.300">
    <property type="entry name" value="P-loop containing nucleotide triphosphate hydrolases"/>
    <property type="match status" value="1"/>
</dbReference>
<feature type="compositionally biased region" description="Basic and acidic residues" evidence="33">
    <location>
        <begin position="1476"/>
        <end position="1501"/>
    </location>
</feature>
<dbReference type="PANTHER" id="PTHR12187:SF4">
    <property type="entry name" value="INOSITOL POLYPHOSPHATE-4-PHOSPHATASE TYPE I A"/>
    <property type="match status" value="1"/>
</dbReference>
<protein>
    <recommendedName>
        <fullName evidence="28">Inositol polyphosphate-4-phosphatase type I A</fullName>
        <ecNumber evidence="10">3.1.3.66</ecNumber>
    </recommendedName>
    <alternativeName>
        <fullName evidence="31">Calcium channel voltage-dependent subunit beta 4</fullName>
    </alternativeName>
    <alternativeName>
        <fullName evidence="30">Inositol polyphosphate 4-phosphatase type I</fullName>
    </alternativeName>
    <alternativeName>
        <fullName evidence="29">Type I inositol 3,4-bisphosphate 4-phosphatase</fullName>
    </alternativeName>
    <alternativeName>
        <fullName evidence="27">Voltage-dependent L-type calcium channel subunit beta-4</fullName>
    </alternativeName>
</protein>
<feature type="compositionally biased region" description="Low complexity" evidence="33">
    <location>
        <begin position="590"/>
        <end position="606"/>
    </location>
</feature>
<dbReference type="GO" id="GO:0044281">
    <property type="term" value="P:small molecule metabolic process"/>
    <property type="evidence" value="ECO:0007669"/>
    <property type="project" value="UniProtKB-ARBA"/>
</dbReference>
<evidence type="ECO:0000259" key="34">
    <source>
        <dbReference type="PROSITE" id="PS50002"/>
    </source>
</evidence>
<dbReference type="InterPro" id="IPR039034">
    <property type="entry name" value="INPP4"/>
</dbReference>
<feature type="region of interest" description="Disordered" evidence="33">
    <location>
        <begin position="582"/>
        <end position="609"/>
    </location>
</feature>
<dbReference type="PANTHER" id="PTHR12187">
    <property type="entry name" value="AGAP000124-PA"/>
    <property type="match status" value="1"/>
</dbReference>
<gene>
    <name evidence="36" type="ORF">Q7C36_005547</name>
</gene>
<evidence type="ECO:0000313" key="36">
    <source>
        <dbReference type="EMBL" id="KAK2857628.1"/>
    </source>
</evidence>
<evidence type="ECO:0000256" key="25">
    <source>
        <dbReference type="ARBA" id="ARBA00064941"/>
    </source>
</evidence>
<evidence type="ECO:0000256" key="16">
    <source>
        <dbReference type="ARBA" id="ARBA00022753"/>
    </source>
</evidence>
<evidence type="ECO:0000256" key="27">
    <source>
        <dbReference type="ARBA" id="ARBA00073550"/>
    </source>
</evidence>
<keyword evidence="16" id="KW-0967">Endosome</keyword>
<evidence type="ECO:0000313" key="37">
    <source>
        <dbReference type="Proteomes" id="UP001187315"/>
    </source>
</evidence>
<dbReference type="InterPro" id="IPR000008">
    <property type="entry name" value="C2_dom"/>
</dbReference>
<evidence type="ECO:0000256" key="23">
    <source>
        <dbReference type="ARBA" id="ARBA00051770"/>
    </source>
</evidence>
<evidence type="ECO:0000256" key="13">
    <source>
        <dbReference type="ARBA" id="ARBA00022481"/>
    </source>
</evidence>
<dbReference type="SUPFAM" id="SSF52540">
    <property type="entry name" value="P-loop containing nucleoside triphosphate hydrolases"/>
    <property type="match status" value="1"/>
</dbReference>
<evidence type="ECO:0000256" key="11">
    <source>
        <dbReference type="ARBA" id="ARBA00022443"/>
    </source>
</evidence>
<dbReference type="Gene3D" id="2.60.40.150">
    <property type="entry name" value="C2 domain"/>
    <property type="match status" value="1"/>
</dbReference>
<evidence type="ECO:0000256" key="1">
    <source>
        <dbReference type="ARBA" id="ARBA00002749"/>
    </source>
</evidence>
<feature type="region of interest" description="Disordered" evidence="33">
    <location>
        <begin position="1047"/>
        <end position="1104"/>
    </location>
</feature>
<keyword evidence="17" id="KW-0378">Hydrolase</keyword>
<dbReference type="FunFam" id="2.30.30.40:FF:000015">
    <property type="entry name" value="Voltage-dependent L-type calcium channel subunit beta-2"/>
    <property type="match status" value="1"/>
</dbReference>
<dbReference type="InterPro" id="IPR027417">
    <property type="entry name" value="P-loop_NTPase"/>
</dbReference>
<evidence type="ECO:0000256" key="2">
    <source>
        <dbReference type="ARBA" id="ARBA00004123"/>
    </source>
</evidence>
<dbReference type="SUPFAM" id="SSF49562">
    <property type="entry name" value="C2 domain (Calcium/lipid-binding domain, CaLB)"/>
    <property type="match status" value="1"/>
</dbReference>
<dbReference type="Gene3D" id="2.30.30.40">
    <property type="entry name" value="SH3 Domains"/>
    <property type="match status" value="1"/>
</dbReference>
<comment type="subunit">
    <text evidence="25">The L-type calcium channel is composed of four subunits: alpha-1, alpha-2, beta and gamma. Interacts with FASLG. Interacts with CBARP.</text>
</comment>
<dbReference type="GO" id="GO:0005634">
    <property type="term" value="C:nucleus"/>
    <property type="evidence" value="ECO:0007669"/>
    <property type="project" value="UniProtKB-SubCell"/>
</dbReference>
<dbReference type="PRINTS" id="PR01626">
    <property type="entry name" value="LCACHANNELB"/>
</dbReference>
<evidence type="ECO:0000256" key="6">
    <source>
        <dbReference type="ARBA" id="ARBA00004565"/>
    </source>
</evidence>
<evidence type="ECO:0000256" key="12">
    <source>
        <dbReference type="ARBA" id="ARBA00022475"/>
    </source>
</evidence>
<dbReference type="GO" id="GO:0055038">
    <property type="term" value="C:recycling endosome membrane"/>
    <property type="evidence" value="ECO:0007669"/>
    <property type="project" value="UniProtKB-SubCell"/>
</dbReference>
<evidence type="ECO:0000256" key="33">
    <source>
        <dbReference type="SAM" id="MobiDB-lite"/>
    </source>
</evidence>
<dbReference type="CDD" id="cd04048">
    <property type="entry name" value="C2A_Copine"/>
    <property type="match status" value="1"/>
</dbReference>
<evidence type="ECO:0000256" key="29">
    <source>
        <dbReference type="ARBA" id="ARBA00080875"/>
    </source>
</evidence>
<dbReference type="Proteomes" id="UP001187315">
    <property type="component" value="Unassembled WGS sequence"/>
</dbReference>
<comment type="subunit">
    <text evidence="26">Interacts with INPP5F.</text>
</comment>
<comment type="subcellular location">
    <subcellularLocation>
        <location evidence="4">Cell membrane</location>
    </subcellularLocation>
    <subcellularLocation>
        <location evidence="5">Cytoplasm</location>
    </subcellularLocation>
    <subcellularLocation>
        <location evidence="3">Early endosome membrane</location>
    </subcellularLocation>
    <subcellularLocation>
        <location evidence="2">Nucleus</location>
    </subcellularLocation>
    <subcellularLocation>
        <location evidence="22">Postsynaptic density</location>
    </subcellularLocation>
    <subcellularLocation>
        <location evidence="6">Recycling endosome membrane</location>
    </subcellularLocation>
</comment>
<evidence type="ECO:0000256" key="4">
    <source>
        <dbReference type="ARBA" id="ARBA00004236"/>
    </source>
</evidence>
<evidence type="ECO:0000256" key="17">
    <source>
        <dbReference type="ARBA" id="ARBA00022801"/>
    </source>
</evidence>
<keyword evidence="37" id="KW-1185">Reference proteome</keyword>
<feature type="compositionally biased region" description="Polar residues" evidence="33">
    <location>
        <begin position="1059"/>
        <end position="1084"/>
    </location>
</feature>
<dbReference type="InterPro" id="IPR036028">
    <property type="entry name" value="SH3-like_dom_sf"/>
</dbReference>
<feature type="domain" description="C2" evidence="35">
    <location>
        <begin position="21"/>
        <end position="148"/>
    </location>
</feature>
<comment type="pathway">
    <text evidence="7">Signal transduction; phosphatidylinositol signaling pathway.</text>
</comment>
<keyword evidence="18" id="KW-0770">Synapse</keyword>
<evidence type="ECO:0000256" key="10">
    <source>
        <dbReference type="ARBA" id="ARBA00013037"/>
    </source>
</evidence>
<accession>A0AA88NKV9</accession>
<evidence type="ECO:0000256" key="31">
    <source>
        <dbReference type="ARBA" id="ARBA00082362"/>
    </source>
</evidence>
<evidence type="ECO:0000256" key="20">
    <source>
        <dbReference type="ARBA" id="ARBA00023136"/>
    </source>
</evidence>
<evidence type="ECO:0000256" key="24">
    <source>
        <dbReference type="ARBA" id="ARBA00051892"/>
    </source>
</evidence>
<dbReference type="Pfam" id="PF00168">
    <property type="entry name" value="C2"/>
    <property type="match status" value="1"/>
</dbReference>
<comment type="catalytic activity">
    <reaction evidence="24">
        <text>1D-myo-inositol 1,3,4-trisphosphate + H2O = 1D-myo-inositol 1,3-bisphosphate + phosphate</text>
        <dbReference type="Rhea" id="RHEA:43392"/>
        <dbReference type="ChEBI" id="CHEBI:15377"/>
        <dbReference type="ChEBI" id="CHEBI:43474"/>
        <dbReference type="ChEBI" id="CHEBI:58414"/>
        <dbReference type="ChEBI" id="CHEBI:83242"/>
    </reaction>
    <physiologicalReaction direction="left-to-right" evidence="24">
        <dbReference type="Rhea" id="RHEA:43393"/>
    </physiologicalReaction>
</comment>
<name>A0AA88NKV9_TACVA</name>
<evidence type="ECO:0000256" key="14">
    <source>
        <dbReference type="ARBA" id="ARBA00022490"/>
    </source>
</evidence>
<dbReference type="PROSITE" id="PS50004">
    <property type="entry name" value="C2"/>
    <property type="match status" value="1"/>
</dbReference>
<keyword evidence="13" id="KW-0488">Methylation</keyword>
<keyword evidence="12" id="KW-1003">Cell membrane</keyword>
<evidence type="ECO:0000256" key="19">
    <source>
        <dbReference type="ARBA" id="ARBA00023098"/>
    </source>
</evidence>
<dbReference type="FunFam" id="3.40.50.300:FF:000432">
    <property type="entry name" value="Voltage-dependent L-type calcium channel subunit beta-1 isoform 1"/>
    <property type="match status" value="1"/>
</dbReference>
<dbReference type="GO" id="GO:0005245">
    <property type="term" value="F:voltage-gated calcium channel activity"/>
    <property type="evidence" value="ECO:0007669"/>
    <property type="project" value="InterPro"/>
</dbReference>
<evidence type="ECO:0000256" key="18">
    <source>
        <dbReference type="ARBA" id="ARBA00023018"/>
    </source>
</evidence>
<feature type="domain" description="SH3" evidence="34">
    <location>
        <begin position="1117"/>
        <end position="1186"/>
    </location>
</feature>
<evidence type="ECO:0000256" key="15">
    <source>
        <dbReference type="ARBA" id="ARBA00022553"/>
    </source>
</evidence>
<evidence type="ECO:0000256" key="28">
    <source>
        <dbReference type="ARBA" id="ARBA00074640"/>
    </source>
</evidence>
<keyword evidence="20" id="KW-0472">Membrane</keyword>
<comment type="similarity">
    <text evidence="8">Belongs to the inositol 3,4-bisphosphate 4-phosphatase family.</text>
</comment>
<evidence type="ECO:0000256" key="5">
    <source>
        <dbReference type="ARBA" id="ARBA00004496"/>
    </source>
</evidence>
<dbReference type="GO" id="GO:0031901">
    <property type="term" value="C:early endosome membrane"/>
    <property type="evidence" value="ECO:0007669"/>
    <property type="project" value="UniProtKB-SubCell"/>
</dbReference>
<evidence type="ECO:0000256" key="21">
    <source>
        <dbReference type="ARBA" id="ARBA00023242"/>
    </source>
</evidence>
<evidence type="ECO:0000256" key="7">
    <source>
        <dbReference type="ARBA" id="ARBA00004847"/>
    </source>
</evidence>
<dbReference type="SUPFAM" id="SSF50044">
    <property type="entry name" value="SH3-domain"/>
    <property type="match status" value="1"/>
</dbReference>
<reference evidence="36" key="1">
    <citation type="submission" date="2023-08" db="EMBL/GenBank/DDBJ databases">
        <title>Pelteobagrus vachellii genome.</title>
        <authorList>
            <person name="Liu H."/>
        </authorList>
    </citation>
    <scope>NUCLEOTIDE SEQUENCE</scope>
    <source>
        <strain evidence="36">PRFRI_2022a</strain>
        <tissue evidence="36">Muscle</tissue>
    </source>
</reference>
<evidence type="ECO:0000259" key="35">
    <source>
        <dbReference type="PROSITE" id="PS50004"/>
    </source>
</evidence>
<evidence type="ECO:0000256" key="26">
    <source>
        <dbReference type="ARBA" id="ARBA00065112"/>
    </source>
</evidence>
<keyword evidence="21" id="KW-0539">Nucleus</keyword>
<dbReference type="GO" id="GO:0014069">
    <property type="term" value="C:postsynaptic density"/>
    <property type="evidence" value="ECO:0007669"/>
    <property type="project" value="UniProtKB-SubCell"/>
</dbReference>
<comment type="catalytic activity">
    <reaction evidence="23">
        <text>1D-myo-inositol 3,4-bisphosphate + H2O = 1D-myo-inositol 3-phosphate + phosphate</text>
        <dbReference type="Rhea" id="RHEA:43388"/>
        <dbReference type="ChEBI" id="CHEBI:15377"/>
        <dbReference type="ChEBI" id="CHEBI:43474"/>
        <dbReference type="ChEBI" id="CHEBI:58401"/>
        <dbReference type="ChEBI" id="CHEBI:83241"/>
    </reaction>
    <physiologicalReaction direction="left-to-right" evidence="23">
        <dbReference type="Rhea" id="RHEA:43389"/>
    </physiologicalReaction>
</comment>
<feature type="compositionally biased region" description="Polar residues" evidence="33">
    <location>
        <begin position="1458"/>
        <end position="1469"/>
    </location>
</feature>
<evidence type="ECO:0000256" key="3">
    <source>
        <dbReference type="ARBA" id="ARBA00004146"/>
    </source>
</evidence>
<keyword evidence="11 32" id="KW-0728">SH3 domain</keyword>
<dbReference type="InterPro" id="IPR008145">
    <property type="entry name" value="GK/Ca_channel_bsu"/>
</dbReference>
<dbReference type="InterPro" id="IPR000584">
    <property type="entry name" value="VDCC_L_bsu"/>
</dbReference>
<feature type="region of interest" description="Disordered" evidence="33">
    <location>
        <begin position="1455"/>
        <end position="1554"/>
    </location>
</feature>
<comment type="similarity">
    <text evidence="9">Belongs to the calcium channel beta subunit family.</text>
</comment>
<evidence type="ECO:0000256" key="8">
    <source>
        <dbReference type="ARBA" id="ARBA00006306"/>
    </source>
</evidence>
<dbReference type="InterPro" id="IPR001452">
    <property type="entry name" value="SH3_domain"/>
</dbReference>
<dbReference type="PROSITE" id="PS50002">
    <property type="entry name" value="SH3"/>
    <property type="match status" value="1"/>
</dbReference>
<dbReference type="Pfam" id="PF12052">
    <property type="entry name" value="VGCC_beta4Aa_N"/>
    <property type="match status" value="1"/>
</dbReference>
<dbReference type="EMBL" id="JAVHJS010000005">
    <property type="protein sequence ID" value="KAK2857628.1"/>
    <property type="molecule type" value="Genomic_DNA"/>
</dbReference>
<comment type="caution">
    <text evidence="36">The sequence shown here is derived from an EMBL/GenBank/DDBJ whole genome shotgun (WGS) entry which is preliminary data.</text>
</comment>
<evidence type="ECO:0000256" key="22">
    <source>
        <dbReference type="ARBA" id="ARBA00034105"/>
    </source>
</evidence>
<dbReference type="SMART" id="SM00072">
    <property type="entry name" value="GuKc"/>
    <property type="match status" value="1"/>
</dbReference>
<evidence type="ECO:0000256" key="30">
    <source>
        <dbReference type="ARBA" id="ARBA00082036"/>
    </source>
</evidence>
<dbReference type="GO" id="GO:0016316">
    <property type="term" value="F:phosphatidylinositol-3,4-bisphosphate 4-phosphatase activity"/>
    <property type="evidence" value="ECO:0007669"/>
    <property type="project" value="UniProtKB-EC"/>
</dbReference>
<sequence length="1554" mass="174528">MSVKDRQRPWSVYRASTMDISSEMLGLALAGNSQDADEPVLEFSLACSELTTPCLDRKPNSFVTVSCTTPPQAFWTKHAQTEIIEGTMNPSFLSSVAFFQESFINQQTQIKLSVYDVKDRSQGTMYLLGSAMFTVKELLQDKNYTLLLPLSSAENVRVGDISVIAWQLEEKREQRLPLTHLPDTINGRTVLSVDESLTESIGIRAKYASLSKDTFLRSVFGGTMSRMYRLPTTDGNHLRILEQMAESVLSLNVPRQFVKLLLEEDSARVYELEELGELSPCWENLRRQIVTQYQSVILTYQEMLKHLQDYKGPSFKASNLKADRKLEFMSTNLHMQRMRVQDDSGFDHTYDVVTIGAPAAHCQGFKNSGLRKLIQKFEEAKKHSSLSSSQSIMYIPQDIVHAKEIISHINTLKTQVSYYAERLSRAAKERSTNGLERTLTILADKTRQLVTVCDCKLLASAVQALNAARPEYIASKSSPSADSEHVVLRNDQDTLLAKWSNNRSSLHVDWHEEEWEKVWVNVDKSLECIIQRVDKLLQNERLRSSSSSEDMFQADQQSAVPKKGNERCQAFWINPVCTNECGSEASQDQPSSSSSPPSPSSASPLPEMNPACSLNTETQTYTSSSKEESYPGEWSEALYPLLTTLTECVAMMSDKAKNSMVFLLMQDRAPTIAMDLSVQYRRDVVFCQTLTALICGFIIKLRNCLRNDGFLRQLYTIGLLAQFESLLSTYGEELSMLEDMSVGVMDLRNVTFKVTQAVSASSPDMLPVITGNRDGFNVRIPLPGTMFDALPREIQNGMLLRVQPVHFNVGINEQQTLAEKFGDTSLQEIINSESLGRLNSYYEQFKEVLPDDCLPRSRSQTCLPELLRFLGQNVHARKNKNVDILWQAAEICRRLNGVRFTSCKSAKDRTAMSVTLEQCLILQHEHGMAPQVFTQALDCMRSEGCRRENTVKNVGCRKYAFNSLQLMAFPKHYRPPEGTFGKVETASANREKLEQTARNPPNLPWGAAAAQPPVWTDVLAEMSRHIYIRNKIGEGIQAPIFQVNRGTYSRRSRLKRSDGSTTSTSFILRQGSADSYTSRPSDSDVSLEEERQDVGSQGRQEREQQAAIQLERAKAKAVAFAVKTNVSYCGALDEDVPVPGTAISFDAKDFLHIKEKFNNDWWIGRLVKEGCEIGFIPSPLKLENIRAQLEQKKSRVQGKSSGSSSSSLGDVMSSVTTNFGDFQYGVAATSESEDGKTEHVPPYDVVPSMRPVVLVGPSLKGYEVTDMMQKALFDFLKHRFDGRISITRVTADISLAKRSVLNNPSKRAIIERSNTRSSLAEVQSEIERIFELARSLQLVVLDADTINHPAQLMKTSLAPIIVHVKVSSPKVLQRLIKSRGKSQSKHLNVQLVAADKLAQCPPEMFDIILDENQLEDACEHLAEYLEAYWKATHTSSSTPLNPLLGRNLGPSALAPYPSTISGLQNQQGQRTRHANHTGDHSTANERRNLMTPDENYHNERPHKARGNRSSSGSQQGREHHHYMDEQQDPYQDSYKPHRNRSSPGSYSQDSHHRL</sequence>
<keyword evidence="14" id="KW-0963">Cytoplasm</keyword>
<evidence type="ECO:0000256" key="9">
    <source>
        <dbReference type="ARBA" id="ARBA00010836"/>
    </source>
</evidence>
<dbReference type="GO" id="GO:0005891">
    <property type="term" value="C:voltage-gated calcium channel complex"/>
    <property type="evidence" value="ECO:0007669"/>
    <property type="project" value="InterPro"/>
</dbReference>
<comment type="function">
    <text evidence="1">The beta subunit of voltage-dependent calcium channels contributes to the function of the calcium channel by increasing peak calcium current, shifting the voltage dependencies of activation and inactivation, modulating G protein inhibition and controlling the alpha-1 subunit membrane targeting.</text>
</comment>
<feature type="compositionally biased region" description="Basic and acidic residues" evidence="33">
    <location>
        <begin position="1088"/>
        <end position="1104"/>
    </location>
</feature>
<dbReference type="Pfam" id="PF00625">
    <property type="entry name" value="Guanylate_kin"/>
    <property type="match status" value="1"/>
</dbReference>
<keyword evidence="19" id="KW-0443">Lipid metabolism</keyword>
<evidence type="ECO:0000256" key="32">
    <source>
        <dbReference type="PROSITE-ProRule" id="PRU00192"/>
    </source>
</evidence>
<keyword evidence="15" id="KW-0597">Phosphoprotein</keyword>
<organism evidence="36 37">
    <name type="scientific">Tachysurus vachellii</name>
    <name type="common">Darkbarbel catfish</name>
    <name type="synonym">Pelteobagrus vachellii</name>
    <dbReference type="NCBI Taxonomy" id="175792"/>
    <lineage>
        <taxon>Eukaryota</taxon>
        <taxon>Metazoa</taxon>
        <taxon>Chordata</taxon>
        <taxon>Craniata</taxon>
        <taxon>Vertebrata</taxon>
        <taxon>Euteleostomi</taxon>
        <taxon>Actinopterygii</taxon>
        <taxon>Neopterygii</taxon>
        <taxon>Teleostei</taxon>
        <taxon>Ostariophysi</taxon>
        <taxon>Siluriformes</taxon>
        <taxon>Bagridae</taxon>
        <taxon>Tachysurus</taxon>
    </lineage>
</organism>
<dbReference type="InterPro" id="IPR046937">
    <property type="entry name" value="CAB1-4_N_A-dom"/>
</dbReference>
<dbReference type="InterPro" id="IPR035892">
    <property type="entry name" value="C2_domain_sf"/>
</dbReference>
<proteinExistence type="inferred from homology"/>
<dbReference type="FunFam" id="2.60.40.150:FF:000038">
    <property type="entry name" value="Type I inositol 3,4-bisphosphate 4-phosphatase"/>
    <property type="match status" value="1"/>
</dbReference>
<dbReference type="EC" id="3.1.3.66" evidence="10"/>